<keyword evidence="1 6" id="KW-0436">Ligase</keyword>
<comment type="similarity">
    <text evidence="6">Belongs to the tRNA(Ile)-lysidine synthase family.</text>
</comment>
<keyword evidence="9" id="KW-1185">Reference proteome</keyword>
<keyword evidence="3 6" id="KW-0547">Nucleotide-binding</keyword>
<evidence type="ECO:0000256" key="3">
    <source>
        <dbReference type="ARBA" id="ARBA00022741"/>
    </source>
</evidence>
<dbReference type="Pfam" id="PF01171">
    <property type="entry name" value="ATP_bind_3"/>
    <property type="match status" value="1"/>
</dbReference>
<dbReference type="EC" id="6.3.4.19" evidence="6"/>
<name>A0A0L1JSM8_9RHOB</name>
<organism evidence="8 9">
    <name type="scientific">Pseudaestuariivita atlantica</name>
    <dbReference type="NCBI Taxonomy" id="1317121"/>
    <lineage>
        <taxon>Bacteria</taxon>
        <taxon>Pseudomonadati</taxon>
        <taxon>Pseudomonadota</taxon>
        <taxon>Alphaproteobacteria</taxon>
        <taxon>Rhodobacterales</taxon>
        <taxon>Paracoccaceae</taxon>
        <taxon>Pseudaestuariivita</taxon>
    </lineage>
</organism>
<dbReference type="PATRIC" id="fig|1317121.7.peg.1419"/>
<dbReference type="EMBL" id="AQQZ01000002">
    <property type="protein sequence ID" value="KNG94789.1"/>
    <property type="molecule type" value="Genomic_DNA"/>
</dbReference>
<evidence type="ECO:0000256" key="2">
    <source>
        <dbReference type="ARBA" id="ARBA00022694"/>
    </source>
</evidence>
<keyword evidence="4 6" id="KW-0067">ATP-binding</keyword>
<proteinExistence type="inferred from homology"/>
<dbReference type="InterPro" id="IPR012795">
    <property type="entry name" value="tRNA_Ile_lys_synt_N"/>
</dbReference>
<comment type="caution">
    <text evidence="8">The sequence shown here is derived from an EMBL/GenBank/DDBJ whole genome shotgun (WGS) entry which is preliminary data.</text>
</comment>
<dbReference type="PANTHER" id="PTHR43033">
    <property type="entry name" value="TRNA(ILE)-LYSIDINE SYNTHASE-RELATED"/>
    <property type="match status" value="1"/>
</dbReference>
<keyword evidence="2 6" id="KW-0819">tRNA processing</keyword>
<dbReference type="HAMAP" id="MF_01161">
    <property type="entry name" value="tRNA_Ile_lys_synt"/>
    <property type="match status" value="1"/>
</dbReference>
<comment type="subcellular location">
    <subcellularLocation>
        <location evidence="6">Cytoplasm</location>
    </subcellularLocation>
</comment>
<keyword evidence="6" id="KW-0963">Cytoplasm</keyword>
<dbReference type="Proteomes" id="UP000036938">
    <property type="component" value="Unassembled WGS sequence"/>
</dbReference>
<dbReference type="InterPro" id="IPR014729">
    <property type="entry name" value="Rossmann-like_a/b/a_fold"/>
</dbReference>
<dbReference type="STRING" id="1317121.ATO11_05210"/>
<comment type="function">
    <text evidence="6">Ligates lysine onto the cytidine present at position 34 of the AUA codon-specific tRNA(Ile) that contains the anticodon CAU, in an ATP-dependent manner. Cytidine is converted to lysidine, thus changing the amino acid specificity of the tRNA from methionine to isoleucine.</text>
</comment>
<dbReference type="GO" id="GO:0006400">
    <property type="term" value="P:tRNA modification"/>
    <property type="evidence" value="ECO:0007669"/>
    <property type="project" value="UniProtKB-UniRule"/>
</dbReference>
<sequence>MGHLLGPEFPSDIALAVSGGSDSMAMLLLAHGWARHMGVRLWVVTVDHGLRPEAADEAAFVKTECAALGLAHTTLRWRWDGKGNLQAAAREARIDLIGRWAGAIRHVLFAHTQDDVAETFLMRLARGSGVEGLAAMAAIGDVPRSIGANDLPDADIDGPVPLRAETLHYGEAGRSINVTPPSLTRVRPLLEEPREGLRGYLRFHKTRWVEDPSNEDPAFDRVRVRAAMEGLGIPAQRLAGTARRMSRAREALFARAEAAARDVVSGWDGSGDVVFDRTRLASLEPETGLRLMAEAVRYVSSTPYKPRASALEDALARATDGGRMTLQGCLVTAEAEVLRVCREYAAVADMRVPFNSSPWDQRWWSLPKPEFEGLDIAALGEQGAAQLEGRPAGTPFYALIARPAVFDGARLVAFAPAGFGSPYSCKLNPPGGSFAAGWVPLKRRS</sequence>
<evidence type="ECO:0000313" key="8">
    <source>
        <dbReference type="EMBL" id="KNG94789.1"/>
    </source>
</evidence>
<dbReference type="NCBIfam" id="TIGR02432">
    <property type="entry name" value="lysidine_TilS_N"/>
    <property type="match status" value="1"/>
</dbReference>
<evidence type="ECO:0000256" key="5">
    <source>
        <dbReference type="ARBA" id="ARBA00048539"/>
    </source>
</evidence>
<comment type="catalytic activity">
    <reaction evidence="5 6">
        <text>cytidine(34) in tRNA(Ile2) + L-lysine + ATP = lysidine(34) in tRNA(Ile2) + AMP + diphosphate + H(+)</text>
        <dbReference type="Rhea" id="RHEA:43744"/>
        <dbReference type="Rhea" id="RHEA-COMP:10625"/>
        <dbReference type="Rhea" id="RHEA-COMP:10670"/>
        <dbReference type="ChEBI" id="CHEBI:15378"/>
        <dbReference type="ChEBI" id="CHEBI:30616"/>
        <dbReference type="ChEBI" id="CHEBI:32551"/>
        <dbReference type="ChEBI" id="CHEBI:33019"/>
        <dbReference type="ChEBI" id="CHEBI:82748"/>
        <dbReference type="ChEBI" id="CHEBI:83665"/>
        <dbReference type="ChEBI" id="CHEBI:456215"/>
        <dbReference type="EC" id="6.3.4.19"/>
    </reaction>
</comment>
<dbReference type="PANTHER" id="PTHR43033:SF1">
    <property type="entry name" value="TRNA(ILE)-LYSIDINE SYNTHASE-RELATED"/>
    <property type="match status" value="1"/>
</dbReference>
<gene>
    <name evidence="6" type="primary">tilS</name>
    <name evidence="8" type="ORF">ATO11_05210</name>
</gene>
<dbReference type="RefSeq" id="WP_050529775.1">
    <property type="nucleotide sequence ID" value="NZ_AQQZ01000002.1"/>
</dbReference>
<dbReference type="Gene3D" id="3.40.50.620">
    <property type="entry name" value="HUPs"/>
    <property type="match status" value="1"/>
</dbReference>
<evidence type="ECO:0000259" key="7">
    <source>
        <dbReference type="Pfam" id="PF01171"/>
    </source>
</evidence>
<dbReference type="GO" id="GO:0005524">
    <property type="term" value="F:ATP binding"/>
    <property type="evidence" value="ECO:0007669"/>
    <property type="project" value="UniProtKB-UniRule"/>
</dbReference>
<dbReference type="AlphaFoldDB" id="A0A0L1JSM8"/>
<feature type="domain" description="tRNA(Ile)-lysidine/2-thiocytidine synthase N-terminal" evidence="7">
    <location>
        <begin position="13"/>
        <end position="226"/>
    </location>
</feature>
<dbReference type="CDD" id="cd01992">
    <property type="entry name" value="TilS_N"/>
    <property type="match status" value="1"/>
</dbReference>
<dbReference type="SUPFAM" id="SSF52402">
    <property type="entry name" value="Adenine nucleotide alpha hydrolases-like"/>
    <property type="match status" value="1"/>
</dbReference>
<dbReference type="InterPro" id="IPR011063">
    <property type="entry name" value="TilS/TtcA_N"/>
</dbReference>
<reference evidence="8 9" key="1">
    <citation type="journal article" date="2015" name="Int. J. Syst. Evol. Microbiol.">
        <title>Aestuariivita atlantica sp. nov., isolated from deep sea sediment of the Atlantic Ocean.</title>
        <authorList>
            <person name="Li G."/>
            <person name="Lai Q."/>
            <person name="Du Y."/>
            <person name="Liu X."/>
            <person name="Sun F."/>
            <person name="Shao Z."/>
        </authorList>
    </citation>
    <scope>NUCLEOTIDE SEQUENCE [LARGE SCALE GENOMIC DNA]</scope>
    <source>
        <strain evidence="8 9">22II-S11-z3</strain>
    </source>
</reference>
<dbReference type="OrthoDB" id="9807403at2"/>
<evidence type="ECO:0000256" key="4">
    <source>
        <dbReference type="ARBA" id="ARBA00022840"/>
    </source>
</evidence>
<accession>A0A0L1JSM8</accession>
<evidence type="ECO:0000313" key="9">
    <source>
        <dbReference type="Proteomes" id="UP000036938"/>
    </source>
</evidence>
<dbReference type="GO" id="GO:0005737">
    <property type="term" value="C:cytoplasm"/>
    <property type="evidence" value="ECO:0007669"/>
    <property type="project" value="UniProtKB-SubCell"/>
</dbReference>
<feature type="binding site" evidence="6">
    <location>
        <begin position="18"/>
        <end position="23"/>
    </location>
    <ligand>
        <name>ATP</name>
        <dbReference type="ChEBI" id="CHEBI:30616"/>
    </ligand>
</feature>
<protein>
    <recommendedName>
        <fullName evidence="6">tRNA(Ile)-lysidine synthase</fullName>
        <ecNumber evidence="6">6.3.4.19</ecNumber>
    </recommendedName>
    <alternativeName>
        <fullName evidence="6">tRNA(Ile)-2-lysyl-cytidine synthase</fullName>
    </alternativeName>
    <alternativeName>
        <fullName evidence="6">tRNA(Ile)-lysidine synthetase</fullName>
    </alternativeName>
</protein>
<evidence type="ECO:0000256" key="1">
    <source>
        <dbReference type="ARBA" id="ARBA00022598"/>
    </source>
</evidence>
<comment type="domain">
    <text evidence="6">The N-terminal region contains the highly conserved SGGXDS motif, predicted to be a P-loop motif involved in ATP binding.</text>
</comment>
<dbReference type="GO" id="GO:0032267">
    <property type="term" value="F:tRNA(Ile)-lysidine synthase activity"/>
    <property type="evidence" value="ECO:0007669"/>
    <property type="project" value="UniProtKB-EC"/>
</dbReference>
<evidence type="ECO:0000256" key="6">
    <source>
        <dbReference type="HAMAP-Rule" id="MF_01161"/>
    </source>
</evidence>
<dbReference type="InterPro" id="IPR012094">
    <property type="entry name" value="tRNA_Ile_lys_synt"/>
</dbReference>